<evidence type="ECO:0000256" key="7">
    <source>
        <dbReference type="ARBA" id="ARBA00023136"/>
    </source>
</evidence>
<sequence length="360" mass="38133">MFWGFLFLNEIRRNMRRDFKEKLLNILNGVSSGVVIALVPGALINELMKEMSSFWPGAQEILMMTTLMQNLLAVFACLCVSYLLKFNLIQSGSVAAAAMIASGAFEMKNGHIMLSGSGDVINIALTIFIAATLVKYLTPKLGSYTVLFLPLSVAVFAGGLGQFALPYTKMITGMIGSVVSVLTDFRPLVMGMFMGAIFAALIVSPISSVGIAMAIGIEGIASGSANLGITAGAFTLAIISSRVNVFGTTIAHFLGTPKIQMANILRNPKLFMPVVVSAGIAGLVGAIFNITGTANSAGLGSAELIGSLAAYQNMASGPITIVFLVVIFAGMPLLLGYLMRYIFIQKLAFVKEEDLLVKNE</sequence>
<evidence type="ECO:0000256" key="8">
    <source>
        <dbReference type="SAM" id="Phobius"/>
    </source>
</evidence>
<comment type="subcellular location">
    <subcellularLocation>
        <location evidence="1">Cell membrane</location>
        <topology evidence="1">Multi-pass membrane protein</topology>
    </subcellularLocation>
</comment>
<keyword evidence="3" id="KW-1003">Cell membrane</keyword>
<dbReference type="GO" id="GO:0009401">
    <property type="term" value="P:phosphoenolpyruvate-dependent sugar phosphotransferase system"/>
    <property type="evidence" value="ECO:0007669"/>
    <property type="project" value="InterPro"/>
</dbReference>
<evidence type="ECO:0000313" key="10">
    <source>
        <dbReference type="EMBL" id="KRM05178.1"/>
    </source>
</evidence>
<evidence type="ECO:0000256" key="6">
    <source>
        <dbReference type="ARBA" id="ARBA00022989"/>
    </source>
</evidence>
<evidence type="ECO:0000313" key="11">
    <source>
        <dbReference type="Proteomes" id="UP000051307"/>
    </source>
</evidence>
<dbReference type="EMBL" id="AZFU01000014">
    <property type="protein sequence ID" value="KRM05178.1"/>
    <property type="molecule type" value="Genomic_DNA"/>
</dbReference>
<dbReference type="GO" id="GO:0005886">
    <property type="term" value="C:plasma membrane"/>
    <property type="evidence" value="ECO:0007669"/>
    <property type="project" value="UniProtKB-SubCell"/>
</dbReference>
<reference evidence="10 11" key="1">
    <citation type="journal article" date="2015" name="Genome Announc.">
        <title>Expanding the biotechnology potential of lactobacilli through comparative genomics of 213 strains and associated genera.</title>
        <authorList>
            <person name="Sun Z."/>
            <person name="Harris H.M."/>
            <person name="McCann A."/>
            <person name="Guo C."/>
            <person name="Argimon S."/>
            <person name="Zhang W."/>
            <person name="Yang X."/>
            <person name="Jeffery I.B."/>
            <person name="Cooney J.C."/>
            <person name="Kagawa T.F."/>
            <person name="Liu W."/>
            <person name="Song Y."/>
            <person name="Salvetti E."/>
            <person name="Wrobel A."/>
            <person name="Rasinkangas P."/>
            <person name="Parkhill J."/>
            <person name="Rea M.C."/>
            <person name="O'Sullivan O."/>
            <person name="Ritari J."/>
            <person name="Douillard F.P."/>
            <person name="Paul Ross R."/>
            <person name="Yang R."/>
            <person name="Briner A.E."/>
            <person name="Felis G.E."/>
            <person name="de Vos W.M."/>
            <person name="Barrangou R."/>
            <person name="Klaenhammer T.R."/>
            <person name="Caufield P.W."/>
            <person name="Cui Y."/>
            <person name="Zhang H."/>
            <person name="O'Toole P.W."/>
        </authorList>
    </citation>
    <scope>NUCLEOTIDE SEQUENCE [LARGE SCALE GENOMIC DNA]</scope>
    <source>
        <strain evidence="10 11">DSM 16761</strain>
    </source>
</reference>
<feature type="transmembrane region" description="Helical" evidence="8">
    <location>
        <begin position="64"/>
        <end position="84"/>
    </location>
</feature>
<evidence type="ECO:0000256" key="3">
    <source>
        <dbReference type="ARBA" id="ARBA00022475"/>
    </source>
</evidence>
<evidence type="ECO:0000256" key="5">
    <source>
        <dbReference type="ARBA" id="ARBA00022692"/>
    </source>
</evidence>
<keyword evidence="6 8" id="KW-1133">Transmembrane helix</keyword>
<dbReference type="Proteomes" id="UP000051307">
    <property type="component" value="Unassembled WGS sequence"/>
</dbReference>
<evidence type="ECO:0000256" key="4">
    <source>
        <dbReference type="ARBA" id="ARBA00022597"/>
    </source>
</evidence>
<evidence type="ECO:0000256" key="2">
    <source>
        <dbReference type="ARBA" id="ARBA00022448"/>
    </source>
</evidence>
<dbReference type="PATRIC" id="fig|1423767.3.peg.247"/>
<comment type="caution">
    <text evidence="10">The sequence shown here is derived from an EMBL/GenBank/DDBJ whole genome shotgun (WGS) entry which is preliminary data.</text>
</comment>
<organism evidence="10 11">
    <name type="scientific">Lactobacillus kitasatonis DSM 16761 = JCM 1039</name>
    <dbReference type="NCBI Taxonomy" id="1423767"/>
    <lineage>
        <taxon>Bacteria</taxon>
        <taxon>Bacillati</taxon>
        <taxon>Bacillota</taxon>
        <taxon>Bacilli</taxon>
        <taxon>Lactobacillales</taxon>
        <taxon>Lactobacillaceae</taxon>
        <taxon>Lactobacillus</taxon>
    </lineage>
</organism>
<keyword evidence="2" id="KW-0813">Transport</keyword>
<dbReference type="InterPro" id="IPR003352">
    <property type="entry name" value="PTS_EIIC"/>
</dbReference>
<feature type="domain" description="Phosphotransferase system EIIC" evidence="9">
    <location>
        <begin position="25"/>
        <end position="355"/>
    </location>
</feature>
<feature type="transmembrane region" description="Helical" evidence="8">
    <location>
        <begin position="314"/>
        <end position="338"/>
    </location>
</feature>
<feature type="transmembrane region" description="Helical" evidence="8">
    <location>
        <begin position="144"/>
        <end position="167"/>
    </location>
</feature>
<keyword evidence="7 8" id="KW-0472">Membrane</keyword>
<dbReference type="GO" id="GO:0008982">
    <property type="term" value="F:protein-N(PI)-phosphohistidine-sugar phosphotransferase activity"/>
    <property type="evidence" value="ECO:0007669"/>
    <property type="project" value="InterPro"/>
</dbReference>
<gene>
    <name evidence="10" type="ORF">FC59_GL000237</name>
</gene>
<feature type="transmembrane region" description="Helical" evidence="8">
    <location>
        <begin position="274"/>
        <end position="294"/>
    </location>
</feature>
<dbReference type="AlphaFoldDB" id="A0A0R1VI61"/>
<feature type="transmembrane region" description="Helical" evidence="8">
    <location>
        <begin position="23"/>
        <end position="44"/>
    </location>
</feature>
<proteinExistence type="predicted"/>
<feature type="transmembrane region" description="Helical" evidence="8">
    <location>
        <begin position="229"/>
        <end position="254"/>
    </location>
</feature>
<evidence type="ECO:0000256" key="1">
    <source>
        <dbReference type="ARBA" id="ARBA00004651"/>
    </source>
</evidence>
<name>A0A0R1VI61_9LACO</name>
<feature type="transmembrane region" description="Helical" evidence="8">
    <location>
        <begin position="120"/>
        <end position="138"/>
    </location>
</feature>
<keyword evidence="4" id="KW-0762">Sugar transport</keyword>
<protein>
    <submittedName>
        <fullName evidence="10">Regulatory protein</fullName>
    </submittedName>
</protein>
<accession>A0A0R1VI61</accession>
<keyword evidence="5 8" id="KW-0812">Transmembrane</keyword>
<evidence type="ECO:0000259" key="9">
    <source>
        <dbReference type="Pfam" id="PF13303"/>
    </source>
</evidence>
<dbReference type="Pfam" id="PF13303">
    <property type="entry name" value="PTS_EIIC_2"/>
    <property type="match status" value="1"/>
</dbReference>
<feature type="transmembrane region" description="Helical" evidence="8">
    <location>
        <begin position="188"/>
        <end position="217"/>
    </location>
</feature>
<dbReference type="eggNOG" id="COG3641">
    <property type="taxonomic scope" value="Bacteria"/>
</dbReference>